<protein>
    <recommendedName>
        <fullName evidence="1">non-specific serine/threonine protein kinase</fullName>
        <ecNumber evidence="1">2.7.11.1</ecNumber>
    </recommendedName>
</protein>
<feature type="region of interest" description="Disordered" evidence="5">
    <location>
        <begin position="1"/>
        <end position="55"/>
    </location>
</feature>
<dbReference type="FunFam" id="3.30.200.20:FF:000141">
    <property type="entry name" value="Non-specific serine/threonine protein kinase"/>
    <property type="match status" value="1"/>
</dbReference>
<dbReference type="InterPro" id="IPR017441">
    <property type="entry name" value="Protein_kinase_ATP_BS"/>
</dbReference>
<feature type="binding site" evidence="4">
    <location>
        <position position="795"/>
    </location>
    <ligand>
        <name>ATP</name>
        <dbReference type="ChEBI" id="CHEBI:30616"/>
    </ligand>
</feature>
<dbReference type="InterPro" id="IPR008967">
    <property type="entry name" value="p53-like_TF_DNA-bd_sf"/>
</dbReference>
<dbReference type="PANTHER" id="PTHR45832">
    <property type="entry name" value="SERINE/THREONINE-PROTEIN KINASE SAMKA-RELATED-RELATED"/>
    <property type="match status" value="1"/>
</dbReference>
<feature type="domain" description="Protein kinase" evidence="6">
    <location>
        <begin position="765"/>
        <end position="1016"/>
    </location>
</feature>
<evidence type="ECO:0000256" key="2">
    <source>
        <dbReference type="ARBA" id="ARBA00022741"/>
    </source>
</evidence>
<dbReference type="GO" id="GO:0000977">
    <property type="term" value="F:RNA polymerase II transcription regulatory region sequence-specific DNA binding"/>
    <property type="evidence" value="ECO:0007669"/>
    <property type="project" value="UniProtKB-ARBA"/>
</dbReference>
<dbReference type="Pfam" id="PF00069">
    <property type="entry name" value="Pkinase"/>
    <property type="match status" value="1"/>
</dbReference>
<dbReference type="Gene3D" id="1.10.510.10">
    <property type="entry name" value="Transferase(Phosphotransferase) domain 1"/>
    <property type="match status" value="1"/>
</dbReference>
<evidence type="ECO:0000256" key="3">
    <source>
        <dbReference type="ARBA" id="ARBA00022840"/>
    </source>
</evidence>
<evidence type="ECO:0000256" key="5">
    <source>
        <dbReference type="SAM" id="MobiDB-lite"/>
    </source>
</evidence>
<dbReference type="Gene3D" id="3.30.200.20">
    <property type="entry name" value="Phosphorylase Kinase, domain 1"/>
    <property type="match status" value="1"/>
</dbReference>
<dbReference type="InterPro" id="IPR000719">
    <property type="entry name" value="Prot_kinase_dom"/>
</dbReference>
<dbReference type="SUPFAM" id="SSF49417">
    <property type="entry name" value="p53-like transcription factors"/>
    <property type="match status" value="1"/>
</dbReference>
<dbReference type="SUPFAM" id="SSF56112">
    <property type="entry name" value="Protein kinase-like (PK-like)"/>
    <property type="match status" value="1"/>
</dbReference>
<reference evidence="8" key="1">
    <citation type="journal article" date="2017" name="Parasit. Vectors">
        <title>Sialotranscriptomics of Rhipicephalus zambeziensis reveals intricate expression profiles of secretory proteins and suggests tight temporal transcriptional regulation during blood-feeding.</title>
        <authorList>
            <person name="de Castro M.H."/>
            <person name="de Klerk D."/>
            <person name="Pienaar R."/>
            <person name="Rees D.J.G."/>
            <person name="Mans B.J."/>
        </authorList>
    </citation>
    <scope>NUCLEOTIDE SEQUENCE</scope>
    <source>
        <tissue evidence="8">Salivary glands</tissue>
    </source>
</reference>
<dbReference type="AlphaFoldDB" id="A0A224Z5B9"/>
<dbReference type="PROSITE" id="PS50011">
    <property type="entry name" value="PROTEIN_KINASE_DOM"/>
    <property type="match status" value="1"/>
</dbReference>
<dbReference type="FunFam" id="2.60.40.340:FF:000002">
    <property type="entry name" value="Nuclear factor of activated T-cells 5, tonicity-responsive"/>
    <property type="match status" value="1"/>
</dbReference>
<dbReference type="InterPro" id="IPR011539">
    <property type="entry name" value="RHD_DNA_bind_dom"/>
</dbReference>
<dbReference type="PROSITE" id="PS00107">
    <property type="entry name" value="PROTEIN_KINASE_ATP"/>
    <property type="match status" value="1"/>
</dbReference>
<evidence type="ECO:0000313" key="8">
    <source>
        <dbReference type="EMBL" id="MAA21370.1"/>
    </source>
</evidence>
<dbReference type="EMBL" id="GFPF01010224">
    <property type="protein sequence ID" value="MAA21370.1"/>
    <property type="molecule type" value="Transcribed_RNA"/>
</dbReference>
<dbReference type="FunFam" id="1.10.510.10:FF:000073">
    <property type="entry name" value="Non-specific serine/threonine protein kinase"/>
    <property type="match status" value="1"/>
</dbReference>
<dbReference type="GO" id="GO:0003700">
    <property type="term" value="F:DNA-binding transcription factor activity"/>
    <property type="evidence" value="ECO:0007669"/>
    <property type="project" value="InterPro"/>
</dbReference>
<evidence type="ECO:0000256" key="1">
    <source>
        <dbReference type="ARBA" id="ARBA00012513"/>
    </source>
</evidence>
<keyword evidence="3 4" id="KW-0067">ATP-binding</keyword>
<dbReference type="Pfam" id="PF16179">
    <property type="entry name" value="RHD_dimer"/>
    <property type="match status" value="1"/>
</dbReference>
<dbReference type="SUPFAM" id="SSF81296">
    <property type="entry name" value="E set domains"/>
    <property type="match status" value="1"/>
</dbReference>
<dbReference type="InterPro" id="IPR037059">
    <property type="entry name" value="RHD_DNA_bind_dom_sf"/>
</dbReference>
<dbReference type="Gene3D" id="2.60.40.340">
    <property type="entry name" value="Rel homology domain (RHD), DNA-binding domain"/>
    <property type="match status" value="1"/>
</dbReference>
<feature type="domain" description="RHD" evidence="7">
    <location>
        <begin position="269"/>
        <end position="459"/>
    </location>
</feature>
<dbReference type="InterPro" id="IPR011009">
    <property type="entry name" value="Kinase-like_dom_sf"/>
</dbReference>
<proteinExistence type="predicted"/>
<dbReference type="EC" id="2.7.11.1" evidence="1"/>
<dbReference type="InterPro" id="IPR013783">
    <property type="entry name" value="Ig-like_fold"/>
</dbReference>
<feature type="region of interest" description="Disordered" evidence="5">
    <location>
        <begin position="678"/>
        <end position="743"/>
    </location>
</feature>
<dbReference type="Gene3D" id="2.60.40.10">
    <property type="entry name" value="Immunoglobulins"/>
    <property type="match status" value="1"/>
</dbReference>
<feature type="compositionally biased region" description="Polar residues" evidence="5">
    <location>
        <begin position="1"/>
        <end position="16"/>
    </location>
</feature>
<feature type="region of interest" description="Disordered" evidence="5">
    <location>
        <begin position="139"/>
        <end position="198"/>
    </location>
</feature>
<dbReference type="GO" id="GO:0006357">
    <property type="term" value="P:regulation of transcription by RNA polymerase II"/>
    <property type="evidence" value="ECO:0007669"/>
    <property type="project" value="UniProtKB-ARBA"/>
</dbReference>
<evidence type="ECO:0000259" key="6">
    <source>
        <dbReference type="PROSITE" id="PS50011"/>
    </source>
</evidence>
<name>A0A224Z5B9_9ACAR</name>
<dbReference type="GO" id="GO:0005524">
    <property type="term" value="F:ATP binding"/>
    <property type="evidence" value="ECO:0007669"/>
    <property type="project" value="UniProtKB-UniRule"/>
</dbReference>
<dbReference type="PROSITE" id="PS50254">
    <property type="entry name" value="REL_2"/>
    <property type="match status" value="1"/>
</dbReference>
<dbReference type="InterPro" id="IPR051931">
    <property type="entry name" value="PAK3-like"/>
</dbReference>
<dbReference type="GO" id="GO:0004674">
    <property type="term" value="F:protein serine/threonine kinase activity"/>
    <property type="evidence" value="ECO:0007669"/>
    <property type="project" value="UniProtKB-EC"/>
</dbReference>
<dbReference type="InterPro" id="IPR032397">
    <property type="entry name" value="RHD_dimer"/>
</dbReference>
<evidence type="ECO:0000256" key="4">
    <source>
        <dbReference type="PROSITE-ProRule" id="PRU10141"/>
    </source>
</evidence>
<feature type="compositionally biased region" description="Low complexity" evidence="5">
    <location>
        <begin position="141"/>
        <end position="155"/>
    </location>
</feature>
<sequence>MGKITNRPQADTSNLPSGYITKGSLVPIGQDASVVKEEHYGRQSGQPVNHNPVSSYRELPYSELSELASALCEQSHRMESNLSTLDCTLDTTNQHEDSVSSTVRDIAQDSGSLLQEPNSMLVRMLHMTVKEEQSWLGALGGSPCSGSPSSSRASASPPPQSPCRALAGASPLAVSEEATLGDAPQPSETPLASRSGPDFHNLQTALRALIKEVTQASPQEQHCSPSSICGVAKSLLSADSSSNRSSGIFAPPVSMVTKGGIARRVNQVAKRPTLYMSFPSRSRRGDVELKILSQPEEQHRARYLTEGSRGAVKDRTGMGFPTVKLTGLQEQVKLQVFIGTDQGKVQPHMFYQASRVCGKNSTPCQERRLDGTTVLEIDMLPSKDMTVSCDCVGILKERNVDVEKRLVRYGGTRNKKRSTKCRLVFRVVLPAQRGQDTGGLPSEILQVASAPILCTQPPGIPEISKKSLSDCSVKGEMELFIIGKNFLKDTKVLFKEPASDNLGDCEPNYVWEKCVVPEKEYLQPTHLICRVPAYRNQDVGHPVVVHLVVTSGGRASEPHPFAFLPLSGGGQISAGPLNATKVKPNANATTVSGLELKPQPFGSSQGAQLPTIIQIPLLAGTSPRAQRHPVQTLVIPTTTISLSPASVSVPESQPKPGNGSGAAAPAPNNIQFVVVQQPAQPTQPQAQQQQQPQQQQQQPPIGGQTMVDGGRDGMGKGQAAMDHAPPPVAGKPQSNHPPEHQRLSHEQFRAALQMVVSSGDPRDNLDNFVKIGEGSTGIVCIATEKPSGRQVAVKKMDLRKQQRRELLFNEVVIMRDYHHPNIVEMYDSFLVGDELWVVMEFLEGGALTDIVTHARMDEEQIATVCKQCLKALAFLHSQGVIHRDIKSDSILLASDGRVKLSDFGFCAQVSVELPKRKSLVGTPYWMAPEVISRLPYGPEVDIWSLGIMCIEMVDGEPPFFNEPPLQAMRRIRDMPPPKLKNTHKVSPRLQGFLEKMLVRDPAQRATAFELLQHPFLRQAGPPSLLVPLMRSFRHSPC</sequence>
<organism evidence="8">
    <name type="scientific">Rhipicephalus zambeziensis</name>
    <dbReference type="NCBI Taxonomy" id="60191"/>
    <lineage>
        <taxon>Eukaryota</taxon>
        <taxon>Metazoa</taxon>
        <taxon>Ecdysozoa</taxon>
        <taxon>Arthropoda</taxon>
        <taxon>Chelicerata</taxon>
        <taxon>Arachnida</taxon>
        <taxon>Acari</taxon>
        <taxon>Parasitiformes</taxon>
        <taxon>Ixodida</taxon>
        <taxon>Ixodoidea</taxon>
        <taxon>Ixodidae</taxon>
        <taxon>Rhipicephalinae</taxon>
        <taxon>Rhipicephalus</taxon>
        <taxon>Rhipicephalus</taxon>
    </lineage>
</organism>
<feature type="region of interest" description="Disordered" evidence="5">
    <location>
        <begin position="644"/>
        <end position="666"/>
    </location>
</feature>
<dbReference type="InterPro" id="IPR014756">
    <property type="entry name" value="Ig_E-set"/>
</dbReference>
<feature type="compositionally biased region" description="Low complexity" evidence="5">
    <location>
        <begin position="678"/>
        <end position="700"/>
    </location>
</feature>
<dbReference type="Pfam" id="PF00554">
    <property type="entry name" value="RHD_DNA_bind"/>
    <property type="match status" value="1"/>
</dbReference>
<evidence type="ECO:0000259" key="7">
    <source>
        <dbReference type="PROSITE" id="PS50254"/>
    </source>
</evidence>
<keyword evidence="2 4" id="KW-0547">Nucleotide-binding</keyword>
<dbReference type="PANTHER" id="PTHR45832:SF8">
    <property type="entry name" value="PROTEIN KINASE DOMAIN-CONTAINING PROTEIN"/>
    <property type="match status" value="1"/>
</dbReference>
<feature type="compositionally biased region" description="Polar residues" evidence="5">
    <location>
        <begin position="43"/>
        <end position="54"/>
    </location>
</feature>
<dbReference type="CDD" id="cd06648">
    <property type="entry name" value="STKc_PAK_II"/>
    <property type="match status" value="1"/>
</dbReference>
<accession>A0A224Z5B9</accession>